<keyword evidence="2" id="KW-1185">Reference proteome</keyword>
<dbReference type="Proteomes" id="UP000821845">
    <property type="component" value="Chromosome 1"/>
</dbReference>
<comment type="caution">
    <text evidence="1">The sequence shown here is derived from an EMBL/GenBank/DDBJ whole genome shotgun (WGS) entry which is preliminary data.</text>
</comment>
<protein>
    <submittedName>
        <fullName evidence="1">Uncharacterized protein</fullName>
    </submittedName>
</protein>
<accession>A0ACB7TJN2</accession>
<gene>
    <name evidence="1" type="ORF">HPB50_012330</name>
</gene>
<organism evidence="1 2">
    <name type="scientific">Hyalomma asiaticum</name>
    <name type="common">Tick</name>
    <dbReference type="NCBI Taxonomy" id="266040"/>
    <lineage>
        <taxon>Eukaryota</taxon>
        <taxon>Metazoa</taxon>
        <taxon>Ecdysozoa</taxon>
        <taxon>Arthropoda</taxon>
        <taxon>Chelicerata</taxon>
        <taxon>Arachnida</taxon>
        <taxon>Acari</taxon>
        <taxon>Parasitiformes</taxon>
        <taxon>Ixodida</taxon>
        <taxon>Ixodoidea</taxon>
        <taxon>Ixodidae</taxon>
        <taxon>Hyalomminae</taxon>
        <taxon>Hyalomma</taxon>
    </lineage>
</organism>
<dbReference type="EMBL" id="CM023481">
    <property type="protein sequence ID" value="KAH6946234.1"/>
    <property type="molecule type" value="Genomic_DNA"/>
</dbReference>
<reference evidence="1" key="1">
    <citation type="submission" date="2020-05" db="EMBL/GenBank/DDBJ databases">
        <title>Large-scale comparative analyses of tick genomes elucidate their genetic diversity and vector capacities.</title>
        <authorList>
            <person name="Jia N."/>
            <person name="Wang J."/>
            <person name="Shi W."/>
            <person name="Du L."/>
            <person name="Sun Y."/>
            <person name="Zhan W."/>
            <person name="Jiang J."/>
            <person name="Wang Q."/>
            <person name="Zhang B."/>
            <person name="Ji P."/>
            <person name="Sakyi L.B."/>
            <person name="Cui X."/>
            <person name="Yuan T."/>
            <person name="Jiang B."/>
            <person name="Yang W."/>
            <person name="Lam T.T.-Y."/>
            <person name="Chang Q."/>
            <person name="Ding S."/>
            <person name="Wang X."/>
            <person name="Zhu J."/>
            <person name="Ruan X."/>
            <person name="Zhao L."/>
            <person name="Wei J."/>
            <person name="Que T."/>
            <person name="Du C."/>
            <person name="Cheng J."/>
            <person name="Dai P."/>
            <person name="Han X."/>
            <person name="Huang E."/>
            <person name="Gao Y."/>
            <person name="Liu J."/>
            <person name="Shao H."/>
            <person name="Ye R."/>
            <person name="Li L."/>
            <person name="Wei W."/>
            <person name="Wang X."/>
            <person name="Wang C."/>
            <person name="Yang T."/>
            <person name="Huo Q."/>
            <person name="Li W."/>
            <person name="Guo W."/>
            <person name="Chen H."/>
            <person name="Zhou L."/>
            <person name="Ni X."/>
            <person name="Tian J."/>
            <person name="Zhou Y."/>
            <person name="Sheng Y."/>
            <person name="Liu T."/>
            <person name="Pan Y."/>
            <person name="Xia L."/>
            <person name="Li J."/>
            <person name="Zhao F."/>
            <person name="Cao W."/>
        </authorList>
    </citation>
    <scope>NUCLEOTIDE SEQUENCE</scope>
    <source>
        <strain evidence="1">Hyas-2018</strain>
    </source>
</reference>
<evidence type="ECO:0000313" key="2">
    <source>
        <dbReference type="Proteomes" id="UP000821845"/>
    </source>
</evidence>
<name>A0ACB7TJN2_HYAAI</name>
<sequence>MALGGKNGSSLCALLLDAQSGPHGRAVGSAHSISSLPATSRMCKTRRYPACVVGLSLMLCRLSTPPRALVRCILRSPSALGYRFVLLAAVPFNVVMAHDIAQASSDMEHEAAASPNIWIIPSTDHEVDESENAAGNPSSAEGSYKSSQDPNKQSSEGNGTALAALHFNENADKGQAMTLSGELRWRVKHQKARNGEASVSSIKQAPTYGYVDRLFGVLEEYANGATPCALPAEPPHVTSTFEPVEKTSLVQSHLSRFRKQ</sequence>
<evidence type="ECO:0000313" key="1">
    <source>
        <dbReference type="EMBL" id="KAH6946234.1"/>
    </source>
</evidence>
<proteinExistence type="predicted"/>